<dbReference type="AlphaFoldDB" id="A0A380TF65"/>
<evidence type="ECO:0000313" key="2">
    <source>
        <dbReference type="EMBL" id="SUS06936.1"/>
    </source>
</evidence>
<feature type="region of interest" description="Disordered" evidence="1">
    <location>
        <begin position="120"/>
        <end position="140"/>
    </location>
</feature>
<dbReference type="EMBL" id="UIDG01000279">
    <property type="protein sequence ID" value="SUS06936.1"/>
    <property type="molecule type" value="Genomic_DNA"/>
</dbReference>
<organism evidence="2">
    <name type="scientific">metagenome</name>
    <dbReference type="NCBI Taxonomy" id="256318"/>
    <lineage>
        <taxon>unclassified sequences</taxon>
        <taxon>metagenomes</taxon>
    </lineage>
</organism>
<feature type="compositionally biased region" description="Basic and acidic residues" evidence="1">
    <location>
        <begin position="49"/>
        <end position="66"/>
    </location>
</feature>
<feature type="compositionally biased region" description="Basic and acidic residues" evidence="1">
    <location>
        <begin position="1"/>
        <end position="15"/>
    </location>
</feature>
<name>A0A380TF65_9ZZZZ</name>
<feature type="compositionally biased region" description="Low complexity" evidence="1">
    <location>
        <begin position="27"/>
        <end position="44"/>
    </location>
</feature>
<proteinExistence type="predicted"/>
<feature type="region of interest" description="Disordered" evidence="1">
    <location>
        <begin position="1"/>
        <end position="74"/>
    </location>
</feature>
<gene>
    <name evidence="2" type="ORF">DF3PB_350011</name>
</gene>
<sequence length="140" mass="15608">MDVTLDRQFHSDIRRHSPAPTMPPREATPAAAVSVQSAAAVTAVNQPEKPAHSVKDQDREEARARSQELVSDTAAGSGRYARKLVYERELDRTFLDVVDRDDEERLLMRMPPEKLVRFLANRGQGQSGRESAAPQIDLMA</sequence>
<evidence type="ECO:0000256" key="1">
    <source>
        <dbReference type="SAM" id="MobiDB-lite"/>
    </source>
</evidence>
<evidence type="ECO:0008006" key="3">
    <source>
        <dbReference type="Google" id="ProtNLM"/>
    </source>
</evidence>
<protein>
    <recommendedName>
        <fullName evidence="3">FlaG protein</fullName>
    </recommendedName>
</protein>
<accession>A0A380TF65</accession>
<reference evidence="2" key="1">
    <citation type="submission" date="2018-07" db="EMBL/GenBank/DDBJ databases">
        <authorList>
            <person name="Quirk P.G."/>
            <person name="Krulwich T.A."/>
        </authorList>
    </citation>
    <scope>NUCLEOTIDE SEQUENCE</scope>
</reference>